<dbReference type="AlphaFoldDB" id="B5GYW7"/>
<keyword evidence="2" id="KW-0472">Membrane</keyword>
<evidence type="ECO:0000313" key="3">
    <source>
        <dbReference type="EMBL" id="EFG08787.1"/>
    </source>
</evidence>
<proteinExistence type="predicted"/>
<feature type="transmembrane region" description="Helical" evidence="2">
    <location>
        <begin position="35"/>
        <end position="56"/>
    </location>
</feature>
<feature type="compositionally biased region" description="Low complexity" evidence="1">
    <location>
        <begin position="91"/>
        <end position="103"/>
    </location>
</feature>
<reference evidence="3 4" key="1">
    <citation type="journal article" date="2010" name="Genome Biol. Evol.">
        <title>The sequence of a 1.8-mb bacterial linear plasmid reveals a rich evolutionary reservoir of secondary metabolic pathways.</title>
        <authorList>
            <person name="Medema M.H."/>
            <person name="Trefzer A."/>
            <person name="Kovalchuk A."/>
            <person name="van den Berg M."/>
            <person name="Mueller U."/>
            <person name="Heijne W."/>
            <person name="Wu L."/>
            <person name="Alam M.T."/>
            <person name="Ronning C.M."/>
            <person name="Nierman W.C."/>
            <person name="Bovenberg R.A.L."/>
            <person name="Breitling R."/>
            <person name="Takano E."/>
        </authorList>
    </citation>
    <scope>NUCLEOTIDE SEQUENCE [LARGE SCALE GENOMIC DNA]</scope>
    <source>
        <strain evidence="4">ATCC 27064 / DSM 738 / JCM 4710 / NBRC 13307 / NCIMB 12785 / NRRL 3585 / VKM Ac-602</strain>
    </source>
</reference>
<protein>
    <submittedName>
        <fullName evidence="3">Uncharacterized protein</fullName>
    </submittedName>
</protein>
<sequence length="111" mass="11922">MNHDIRSRESGRRPAAVMERDRHPWALHPFQPGRLIIGVMALLLALLFGGDAAGAWHTPWWVAVPVVSSGLCLAGSAASAAYSVRRRRAAISASTESTEAPARISGTHSIR</sequence>
<feature type="region of interest" description="Disordered" evidence="1">
    <location>
        <begin position="91"/>
        <end position="111"/>
    </location>
</feature>
<keyword evidence="4" id="KW-1185">Reference proteome</keyword>
<accession>B5GYW7</accession>
<dbReference type="RefSeq" id="WP_003957132.1">
    <property type="nucleotide sequence ID" value="NZ_CM000913.1"/>
</dbReference>
<dbReference type="STRING" id="1901.BB341_10110"/>
<dbReference type="eggNOG" id="ENOG5031T3H">
    <property type="taxonomic scope" value="Bacteria"/>
</dbReference>
<dbReference type="EMBL" id="CM000913">
    <property type="protein sequence ID" value="EFG08787.1"/>
    <property type="molecule type" value="Genomic_DNA"/>
</dbReference>
<evidence type="ECO:0000256" key="1">
    <source>
        <dbReference type="SAM" id="MobiDB-lite"/>
    </source>
</evidence>
<keyword evidence="2" id="KW-1133">Transmembrane helix</keyword>
<organism evidence="3 4">
    <name type="scientific">Streptomyces clavuligerus</name>
    <dbReference type="NCBI Taxonomy" id="1901"/>
    <lineage>
        <taxon>Bacteria</taxon>
        <taxon>Bacillati</taxon>
        <taxon>Actinomycetota</taxon>
        <taxon>Actinomycetes</taxon>
        <taxon>Kitasatosporales</taxon>
        <taxon>Streptomycetaceae</taxon>
        <taxon>Streptomyces</taxon>
    </lineage>
</organism>
<dbReference type="Proteomes" id="UP000002357">
    <property type="component" value="Chromosome"/>
</dbReference>
<keyword evidence="2" id="KW-0812">Transmembrane</keyword>
<evidence type="ECO:0000256" key="2">
    <source>
        <dbReference type="SAM" id="Phobius"/>
    </source>
</evidence>
<evidence type="ECO:0000313" key="4">
    <source>
        <dbReference type="Proteomes" id="UP000002357"/>
    </source>
</evidence>
<dbReference type="GeneID" id="93729779"/>
<gene>
    <name evidence="3" type="ORF">SCLAV_3715</name>
</gene>
<name>B5GYW7_STRCL</name>
<feature type="transmembrane region" description="Helical" evidence="2">
    <location>
        <begin position="62"/>
        <end position="84"/>
    </location>
</feature>